<feature type="transmembrane region" description="Helical" evidence="8">
    <location>
        <begin position="455"/>
        <end position="473"/>
    </location>
</feature>
<dbReference type="HOGENOM" id="CLU_427402_0_0_0"/>
<feature type="transmembrane region" description="Helical" evidence="8">
    <location>
        <begin position="480"/>
        <end position="497"/>
    </location>
</feature>
<feature type="transmembrane region" description="Helical" evidence="8">
    <location>
        <begin position="683"/>
        <end position="702"/>
    </location>
</feature>
<name>A0A081BPY9_9BACT</name>
<feature type="transmembrane region" description="Helical" evidence="8">
    <location>
        <begin position="419"/>
        <end position="443"/>
    </location>
</feature>
<proteinExistence type="inferred from homology"/>
<evidence type="ECO:0000313" key="11">
    <source>
        <dbReference type="Proteomes" id="UP000030700"/>
    </source>
</evidence>
<keyword evidence="6 8" id="KW-0472">Membrane</keyword>
<evidence type="ECO:0000256" key="5">
    <source>
        <dbReference type="ARBA" id="ARBA00022989"/>
    </source>
</evidence>
<feature type="transmembrane region" description="Helical" evidence="8">
    <location>
        <begin position="531"/>
        <end position="552"/>
    </location>
</feature>
<comment type="subcellular location">
    <subcellularLocation>
        <location evidence="1">Cell membrane</location>
        <topology evidence="1">Multi-pass membrane protein</topology>
    </subcellularLocation>
</comment>
<dbReference type="Pfam" id="PF09594">
    <property type="entry name" value="GT87"/>
    <property type="match status" value="1"/>
</dbReference>
<protein>
    <submittedName>
        <fullName evidence="10">Putative integral membrane protein</fullName>
    </submittedName>
</protein>
<accession>A0A081BPY9</accession>
<keyword evidence="4 8" id="KW-0812">Transmembrane</keyword>
<dbReference type="SMART" id="SM00758">
    <property type="entry name" value="PA14"/>
    <property type="match status" value="1"/>
</dbReference>
<dbReference type="STRING" id="1499966.U14_03706"/>
<evidence type="ECO:0000256" key="2">
    <source>
        <dbReference type="ARBA" id="ARBA00022475"/>
    </source>
</evidence>
<dbReference type="InterPro" id="IPR018584">
    <property type="entry name" value="GT87"/>
</dbReference>
<keyword evidence="5 8" id="KW-1133">Transmembrane helix</keyword>
<evidence type="ECO:0000256" key="7">
    <source>
        <dbReference type="ARBA" id="ARBA00024033"/>
    </source>
</evidence>
<dbReference type="GO" id="GO:0016758">
    <property type="term" value="F:hexosyltransferase activity"/>
    <property type="evidence" value="ECO:0007669"/>
    <property type="project" value="InterPro"/>
</dbReference>
<dbReference type="AlphaFoldDB" id="A0A081BPY9"/>
<organism evidence="10">
    <name type="scientific">Candidatus Moduliflexus flocculans</name>
    <dbReference type="NCBI Taxonomy" id="1499966"/>
    <lineage>
        <taxon>Bacteria</taxon>
        <taxon>Candidatus Moduliflexota</taxon>
        <taxon>Candidatus Moduliflexia</taxon>
        <taxon>Candidatus Moduliflexales</taxon>
        <taxon>Candidatus Moduliflexaceae</taxon>
    </lineage>
</organism>
<keyword evidence="11" id="KW-1185">Reference proteome</keyword>
<dbReference type="Gene3D" id="3.90.182.10">
    <property type="entry name" value="Toxin - Anthrax Protective Antigen,domain 1"/>
    <property type="match status" value="1"/>
</dbReference>
<feature type="transmembrane region" description="Helical" evidence="8">
    <location>
        <begin position="281"/>
        <end position="303"/>
    </location>
</feature>
<dbReference type="Pfam" id="PF07691">
    <property type="entry name" value="PA14"/>
    <property type="match status" value="1"/>
</dbReference>
<dbReference type="PROSITE" id="PS51820">
    <property type="entry name" value="PA14"/>
    <property type="match status" value="1"/>
</dbReference>
<dbReference type="Proteomes" id="UP000030700">
    <property type="component" value="Unassembled WGS sequence"/>
</dbReference>
<dbReference type="InterPro" id="IPR037524">
    <property type="entry name" value="PA14/GLEYA"/>
</dbReference>
<feature type="transmembrane region" description="Helical" evidence="8">
    <location>
        <begin position="20"/>
        <end position="43"/>
    </location>
</feature>
<feature type="transmembrane region" description="Helical" evidence="8">
    <location>
        <begin position="55"/>
        <end position="80"/>
    </location>
</feature>
<evidence type="ECO:0000313" key="10">
    <source>
        <dbReference type="EMBL" id="GAK52455.1"/>
    </source>
</evidence>
<evidence type="ECO:0000256" key="6">
    <source>
        <dbReference type="ARBA" id="ARBA00023136"/>
    </source>
</evidence>
<evidence type="ECO:0000256" key="1">
    <source>
        <dbReference type="ARBA" id="ARBA00004651"/>
    </source>
</evidence>
<feature type="transmembrane region" description="Helical" evidence="8">
    <location>
        <begin position="503"/>
        <end position="524"/>
    </location>
</feature>
<feature type="transmembrane region" description="Helical" evidence="8">
    <location>
        <begin position="607"/>
        <end position="628"/>
    </location>
</feature>
<evidence type="ECO:0000256" key="4">
    <source>
        <dbReference type="ARBA" id="ARBA00022692"/>
    </source>
</evidence>
<keyword evidence="3" id="KW-0808">Transferase</keyword>
<feature type="transmembrane region" description="Helical" evidence="8">
    <location>
        <begin position="659"/>
        <end position="676"/>
    </location>
</feature>
<evidence type="ECO:0000256" key="3">
    <source>
        <dbReference type="ARBA" id="ARBA00022679"/>
    </source>
</evidence>
<reference evidence="10" key="1">
    <citation type="journal article" date="2015" name="PeerJ">
        <title>First genomic representation of candidate bacterial phylum KSB3 points to enhanced environmental sensing as a trigger of wastewater bulking.</title>
        <authorList>
            <person name="Sekiguchi Y."/>
            <person name="Ohashi A."/>
            <person name="Parks D.H."/>
            <person name="Yamauchi T."/>
            <person name="Tyson G.W."/>
            <person name="Hugenholtz P."/>
        </authorList>
    </citation>
    <scope>NUCLEOTIDE SEQUENCE [LARGE SCALE GENOMIC DNA]</scope>
</reference>
<feature type="transmembrane region" description="Helical" evidence="8">
    <location>
        <begin position="323"/>
        <end position="341"/>
    </location>
</feature>
<dbReference type="InterPro" id="IPR011658">
    <property type="entry name" value="PA14_dom"/>
</dbReference>
<dbReference type="SUPFAM" id="SSF56988">
    <property type="entry name" value="Anthrax protective antigen"/>
    <property type="match status" value="1"/>
</dbReference>
<evidence type="ECO:0000256" key="8">
    <source>
        <dbReference type="SAM" id="Phobius"/>
    </source>
</evidence>
<dbReference type="GO" id="GO:0005886">
    <property type="term" value="C:plasma membrane"/>
    <property type="evidence" value="ECO:0007669"/>
    <property type="project" value="UniProtKB-SubCell"/>
</dbReference>
<feature type="transmembrane region" description="Helical" evidence="8">
    <location>
        <begin position="708"/>
        <end position="727"/>
    </location>
</feature>
<dbReference type="EMBL" id="DF820458">
    <property type="protein sequence ID" value="GAK52455.1"/>
    <property type="molecule type" value="Genomic_DNA"/>
</dbReference>
<feature type="domain" description="PA14" evidence="9">
    <location>
        <begin position="124"/>
        <end position="261"/>
    </location>
</feature>
<feature type="transmembrane region" description="Helical" evidence="8">
    <location>
        <begin position="635"/>
        <end position="653"/>
    </location>
</feature>
<feature type="transmembrane region" description="Helical" evidence="8">
    <location>
        <begin position="105"/>
        <end position="122"/>
    </location>
</feature>
<keyword evidence="2" id="KW-1003">Cell membrane</keyword>
<evidence type="ECO:0000259" key="9">
    <source>
        <dbReference type="PROSITE" id="PS51820"/>
    </source>
</evidence>
<comment type="similarity">
    <text evidence="7">Belongs to the glycosyltransferase 87 family.</text>
</comment>
<gene>
    <name evidence="10" type="ORF">U14_03706</name>
</gene>
<sequence length="732" mass="83013">MYLSKSGWKTFFPVFLETLILFQLGILTVYAFTGGFSLIIGVWKIRVQTPTDAQIALALTLIARSAFVGALFPPIAWIAFLKTLSRIGHSFLYKFRVVMRFRRKMLLYGTIFVISTVLLLLYDPLQPGLIGRYYNNREWQGEPMLTVREDTINLRRFAPRAQFATIQENYSVEWTGGIFIPRSGEYEFGTLSDDGSEIQLDGHLLVDNRGDHGLIERTGTISLERGFHAITIRYMQGVGEAGFKAFWRVPGHSRATLSRAYLVESVPKSVSAYWLELARELVKLVFIVAWASLALLLVSGALMPVPPTQPYWWEMISPLTRNLLLFCLFCAIGINVVLVQVSDVTTLFYSRFFVTTPAHKFADSWSHMYTALDYLQEPGRNVMYSDLLIQRHDKFQYPPSSLLFVQPLYRLFPGERFNAVANLIGWGSILLSIFVIFQIYTLALRAAAPPSKSEIATRWLLSICYTLTFYPVVKSYHLGQIQAWLYLWFACALWAWMAGQKEISGVLIGLISMIKPQLGLLLLWGMIRKEWRFAAGIAITAAVMLGISIYAYGWGNLFDYLHAVSYMGKFGESYHPNQSVNGVLHRILFNGTNVRGHAFYFAPYHPIVYWGTTLSSLLLIGMALFWNCRRQQANVADFSLAALSFTMASPIAWEHHYGILLPILAAIVPLAASSSLKRSGMMLLAVAYIGCCNYYQVANLLAETRWNFLQSTLFFGALAILLLLYRLRNVRE</sequence>